<evidence type="ECO:0000256" key="4">
    <source>
        <dbReference type="ARBA" id="ARBA00023157"/>
    </source>
</evidence>
<dbReference type="PROSITE" id="PS50835">
    <property type="entry name" value="IG_LIKE"/>
    <property type="match status" value="2"/>
</dbReference>
<dbReference type="InterPro" id="IPR013783">
    <property type="entry name" value="Ig-like_fold"/>
</dbReference>
<name>A0A2I3GBI6_NOMLE</name>
<evidence type="ECO:0000313" key="9">
    <source>
        <dbReference type="Ensembl" id="ENSNLEP00000028662.1"/>
    </source>
</evidence>
<keyword evidence="7" id="KW-0732">Signal</keyword>
<dbReference type="Ensembl" id="ENSNLET00000056224.1">
    <property type="protein sequence ID" value="ENSNLEP00000028662.1"/>
    <property type="gene ID" value="ENSNLEG00000010243.2"/>
</dbReference>
<feature type="domain" description="Ig-like" evidence="8">
    <location>
        <begin position="20"/>
        <end position="101"/>
    </location>
</feature>
<keyword evidence="5" id="KW-0325">Glycoprotein</keyword>
<evidence type="ECO:0000256" key="5">
    <source>
        <dbReference type="ARBA" id="ARBA00023180"/>
    </source>
</evidence>
<evidence type="ECO:0000256" key="1">
    <source>
        <dbReference type="ARBA" id="ARBA00011360"/>
    </source>
</evidence>
<dbReference type="AlphaFoldDB" id="A0A2I3GBI6"/>
<dbReference type="FunFam" id="2.60.40.10:FF:000572">
    <property type="entry name" value="Platelet-derived growth factor receptor beta"/>
    <property type="match status" value="1"/>
</dbReference>
<reference evidence="9" key="3">
    <citation type="submission" date="2025-09" db="UniProtKB">
        <authorList>
            <consortium name="Ensembl"/>
        </authorList>
    </citation>
    <scope>IDENTIFICATION</scope>
</reference>
<evidence type="ECO:0000256" key="6">
    <source>
        <dbReference type="ARBA" id="ARBA00023319"/>
    </source>
</evidence>
<accession>A0A2I3GBI6</accession>
<dbReference type="FunFam" id="2.60.40.10:FF:000982">
    <property type="entry name" value="Platelet-derived growth factor receptor beta"/>
    <property type="match status" value="1"/>
</dbReference>
<dbReference type="Proteomes" id="UP000001073">
    <property type="component" value="Chromosome 2"/>
</dbReference>
<reference evidence="9 10" key="1">
    <citation type="submission" date="2012-10" db="EMBL/GenBank/DDBJ databases">
        <authorList>
            <consortium name="Gibbon Genome Sequencing Consortium"/>
        </authorList>
    </citation>
    <scope>NUCLEOTIDE SEQUENCE [LARGE SCALE GENOMIC DNA]</scope>
</reference>
<feature type="signal peptide" evidence="7">
    <location>
        <begin position="1"/>
        <end position="32"/>
    </location>
</feature>
<dbReference type="SUPFAM" id="SSF48726">
    <property type="entry name" value="Immunoglobulin"/>
    <property type="match status" value="2"/>
</dbReference>
<keyword evidence="6" id="KW-0393">Immunoglobulin domain</keyword>
<dbReference type="InterPro" id="IPR013151">
    <property type="entry name" value="Immunoglobulin_dom"/>
</dbReference>
<dbReference type="GeneTree" id="ENSGT00940000157138"/>
<gene>
    <name evidence="9" type="primary">PDGFRB</name>
</gene>
<feature type="chain" id="PRO_5014175361" description="Platelet-derived growth factor receptor-like protein" evidence="7">
    <location>
        <begin position="33"/>
        <end position="353"/>
    </location>
</feature>
<dbReference type="InterPro" id="IPR007110">
    <property type="entry name" value="Ig-like_dom"/>
</dbReference>
<dbReference type="PANTHER" id="PTHR15360:SF4">
    <property type="entry name" value="PROTEIN KINASE DOMAIN-CONTAINING PROTEIN"/>
    <property type="match status" value="1"/>
</dbReference>
<dbReference type="InterPro" id="IPR003599">
    <property type="entry name" value="Ig_sub"/>
</dbReference>
<protein>
    <recommendedName>
        <fullName evidence="2">Platelet-derived growth factor receptor-like protein</fullName>
    </recommendedName>
</protein>
<proteinExistence type="predicted"/>
<sequence>MRLPGAMPALALKGQLLLLPLLLLLEPHVSQGLVITPPGPELVLNVSSTFVLTCSGSAPVVWERMSQEPPQEMAKAQDGTFSSVLTLTNLTGLDTGEYFCTHNDSRGLEPDERKRLYIFVPDPTVGFLPNDAEELFIFLTEITEITIPCRVTDPQLVVTLHEKKGDIALPVPYDYQRGFSGIFEDRSYICKTTIGDREVDSDAYYVYRLQVSSINVSVNAVQTVVRQGENITLMCIVIGNEVVNFEWTYPRKESGRLVEPVTDFLLDMPYHIRSILHIPSAELEDSGTYTCNVTESVNDHQDEKAINITVVGACPIPEAALHGGMVLSLPRPSSDISLSPAQWALEVPGESGL</sequence>
<dbReference type="Pfam" id="PF00047">
    <property type="entry name" value="ig"/>
    <property type="match status" value="1"/>
</dbReference>
<keyword evidence="3" id="KW-0677">Repeat</keyword>
<dbReference type="FunFam" id="2.60.40.10:FF:000223">
    <property type="entry name" value="Platelet-derived growth factor receptor beta"/>
    <property type="match status" value="1"/>
</dbReference>
<evidence type="ECO:0000256" key="3">
    <source>
        <dbReference type="ARBA" id="ARBA00022737"/>
    </source>
</evidence>
<reference evidence="9" key="2">
    <citation type="submission" date="2025-08" db="UniProtKB">
        <authorList>
            <consortium name="Ensembl"/>
        </authorList>
    </citation>
    <scope>IDENTIFICATION</scope>
</reference>
<keyword evidence="4" id="KW-1015">Disulfide bond</keyword>
<dbReference type="Gene3D" id="2.60.40.10">
    <property type="entry name" value="Immunoglobulins"/>
    <property type="match status" value="3"/>
</dbReference>
<dbReference type="SMART" id="SM00409">
    <property type="entry name" value="IG"/>
    <property type="match status" value="2"/>
</dbReference>
<organism evidence="9 10">
    <name type="scientific">Nomascus leucogenys</name>
    <name type="common">Northern white-cheeked gibbon</name>
    <name type="synonym">Hylobates leucogenys</name>
    <dbReference type="NCBI Taxonomy" id="61853"/>
    <lineage>
        <taxon>Eukaryota</taxon>
        <taxon>Metazoa</taxon>
        <taxon>Chordata</taxon>
        <taxon>Craniata</taxon>
        <taxon>Vertebrata</taxon>
        <taxon>Euteleostomi</taxon>
        <taxon>Mammalia</taxon>
        <taxon>Eutheria</taxon>
        <taxon>Euarchontoglires</taxon>
        <taxon>Primates</taxon>
        <taxon>Haplorrhini</taxon>
        <taxon>Catarrhini</taxon>
        <taxon>Hylobatidae</taxon>
        <taxon>Nomascus</taxon>
    </lineage>
</organism>
<dbReference type="SMART" id="SM00408">
    <property type="entry name" value="IGc2"/>
    <property type="match status" value="2"/>
</dbReference>
<dbReference type="GO" id="GO:0005017">
    <property type="term" value="F:platelet-derived growth factor receptor activity"/>
    <property type="evidence" value="ECO:0007669"/>
    <property type="project" value="UniProtKB-ARBA"/>
</dbReference>
<evidence type="ECO:0000259" key="8">
    <source>
        <dbReference type="PROSITE" id="PS50835"/>
    </source>
</evidence>
<evidence type="ECO:0000256" key="2">
    <source>
        <dbReference type="ARBA" id="ARBA00019671"/>
    </source>
</evidence>
<dbReference type="PANTHER" id="PTHR15360">
    <property type="entry name" value="PLATELET-DERIVED GROWTH FACTOR RECEPTOR LIKE"/>
    <property type="match status" value="1"/>
</dbReference>
<dbReference type="Pfam" id="PF13927">
    <property type="entry name" value="Ig_3"/>
    <property type="match status" value="1"/>
</dbReference>
<dbReference type="InterPro" id="IPR042495">
    <property type="entry name" value="PDGFRL"/>
</dbReference>
<evidence type="ECO:0000313" key="10">
    <source>
        <dbReference type="Proteomes" id="UP000001073"/>
    </source>
</evidence>
<dbReference type="InterPro" id="IPR036179">
    <property type="entry name" value="Ig-like_dom_sf"/>
</dbReference>
<dbReference type="CDD" id="cd00096">
    <property type="entry name" value="Ig"/>
    <property type="match status" value="1"/>
</dbReference>
<dbReference type="InterPro" id="IPR003598">
    <property type="entry name" value="Ig_sub2"/>
</dbReference>
<feature type="domain" description="Ig-like" evidence="8">
    <location>
        <begin position="214"/>
        <end position="307"/>
    </location>
</feature>
<dbReference type="PIRSF" id="PIRSF000615">
    <property type="entry name" value="TyrPK_CSF1-R"/>
    <property type="match status" value="1"/>
</dbReference>
<comment type="subunit">
    <text evidence="1">Forms a complex composed of PDGFRL, TNK2 and GRB2.</text>
</comment>
<dbReference type="EMBL" id="ADFV01033786">
    <property type="status" value="NOT_ANNOTATED_CDS"/>
    <property type="molecule type" value="Genomic_DNA"/>
</dbReference>
<keyword evidence="10" id="KW-1185">Reference proteome</keyword>
<evidence type="ECO:0000256" key="7">
    <source>
        <dbReference type="SAM" id="SignalP"/>
    </source>
</evidence>